<dbReference type="AlphaFoldDB" id="A0A0R2T1T2"/>
<comment type="caution">
    <text evidence="2">The sequence shown here is derived from an EMBL/GenBank/DDBJ whole genome shotgun (WGS) entry which is preliminary data.</text>
</comment>
<gene>
    <name evidence="2" type="ORF">ABR72_04710</name>
</gene>
<accession>A0A0R2T1T2</accession>
<reference evidence="2 3" key="1">
    <citation type="submission" date="2015-10" db="EMBL/GenBank/DDBJ databases">
        <title>Metagenome-Assembled Genomes uncover a global brackish microbiome.</title>
        <authorList>
            <person name="Hugerth L.W."/>
            <person name="Larsson J."/>
            <person name="Alneberg J."/>
            <person name="Lindh M.V."/>
            <person name="Legrand C."/>
            <person name="Pinhassi J."/>
            <person name="Andersson A.F."/>
        </authorList>
    </citation>
    <scope>NUCLEOTIDE SEQUENCE [LARGE SCALE GENOMIC DNA]</scope>
    <source>
        <strain evidence="2">BACL4 MAG-120920-bin41</strain>
    </source>
</reference>
<proteinExistence type="predicted"/>
<evidence type="ECO:0000256" key="1">
    <source>
        <dbReference type="SAM" id="MobiDB-lite"/>
    </source>
</evidence>
<protein>
    <submittedName>
        <fullName evidence="2">Uncharacterized protein</fullName>
    </submittedName>
</protein>
<evidence type="ECO:0000313" key="3">
    <source>
        <dbReference type="Proteomes" id="UP000051547"/>
    </source>
</evidence>
<feature type="region of interest" description="Disordered" evidence="1">
    <location>
        <begin position="62"/>
        <end position="94"/>
    </location>
</feature>
<organism evidence="2 3">
    <name type="scientific">OM182 bacterium BACL3 MAG-120920-bin41</name>
    <dbReference type="NCBI Taxonomy" id="1655580"/>
    <lineage>
        <taxon>Bacteria</taxon>
        <taxon>Pseudomonadati</taxon>
        <taxon>Pseudomonadota</taxon>
        <taxon>Gammaproteobacteria</taxon>
        <taxon>OMG group</taxon>
        <taxon>OM182 clade</taxon>
    </lineage>
</organism>
<name>A0A0R2T1T2_9GAMM</name>
<feature type="compositionally biased region" description="Polar residues" evidence="1">
    <location>
        <begin position="67"/>
        <end position="78"/>
    </location>
</feature>
<dbReference type="EMBL" id="LIBE01000409">
    <property type="protein sequence ID" value="KRO79104.1"/>
    <property type="molecule type" value="Genomic_DNA"/>
</dbReference>
<sequence>MKLIQDVKGAAADSLSVGRLPKIHRVSSFLLPSFYALTILWAPQSLAQTVGVEPRGPLTLFEAIDTGEQNRSAKNNPNNRREQPGSGGADETPEFSLMGMTRIGAKRSVLLLHKSGTPISLEVSNGGNNGAGTPIPKYETYALIGSANGEVIVQYPPSRPCRASEAHGITCDAEANRAILALAAADPLPVRVTEEIPEVIAEESEPPPNPFEALRQRAANGQASDVISAEDQRRFRPRRINADQVPDGMRVVSTPFGDRLVDI</sequence>
<dbReference type="Proteomes" id="UP000051547">
    <property type="component" value="Unassembled WGS sequence"/>
</dbReference>
<evidence type="ECO:0000313" key="2">
    <source>
        <dbReference type="EMBL" id="KRO79104.1"/>
    </source>
</evidence>